<keyword evidence="2" id="KW-0472">Membrane</keyword>
<feature type="compositionally biased region" description="Acidic residues" evidence="1">
    <location>
        <begin position="311"/>
        <end position="321"/>
    </location>
</feature>
<feature type="compositionally biased region" description="Acidic residues" evidence="1">
    <location>
        <begin position="362"/>
        <end position="378"/>
    </location>
</feature>
<accession>A0ABR8YK32</accession>
<feature type="compositionally biased region" description="Low complexity" evidence="1">
    <location>
        <begin position="29"/>
        <end position="52"/>
    </location>
</feature>
<evidence type="ECO:0000256" key="1">
    <source>
        <dbReference type="SAM" id="MobiDB-lite"/>
    </source>
</evidence>
<dbReference type="RefSeq" id="WP_191747666.1">
    <property type="nucleotide sequence ID" value="NZ_JACSQC010000005.1"/>
</dbReference>
<evidence type="ECO:0000256" key="2">
    <source>
        <dbReference type="SAM" id="Phobius"/>
    </source>
</evidence>
<feature type="domain" description="Septum formation-related" evidence="3">
    <location>
        <begin position="551"/>
        <end position="641"/>
    </location>
</feature>
<feature type="compositionally biased region" description="Low complexity" evidence="1">
    <location>
        <begin position="379"/>
        <end position="391"/>
    </location>
</feature>
<feature type="region of interest" description="Disordered" evidence="1">
    <location>
        <begin position="268"/>
        <end position="425"/>
    </location>
</feature>
<proteinExistence type="predicted"/>
<feature type="compositionally biased region" description="Low complexity" evidence="1">
    <location>
        <begin position="165"/>
        <end position="175"/>
    </location>
</feature>
<dbReference type="EMBL" id="JACSQC010000005">
    <property type="protein sequence ID" value="MBD8044572.1"/>
    <property type="molecule type" value="Genomic_DNA"/>
</dbReference>
<comment type="caution">
    <text evidence="4">The sequence shown here is derived from an EMBL/GenBank/DDBJ whole genome shotgun (WGS) entry which is preliminary data.</text>
</comment>
<evidence type="ECO:0000259" key="3">
    <source>
        <dbReference type="Pfam" id="PF13845"/>
    </source>
</evidence>
<keyword evidence="2" id="KW-1133">Transmembrane helix</keyword>
<feature type="compositionally biased region" description="Basic and acidic residues" evidence="1">
    <location>
        <begin position="327"/>
        <end position="343"/>
    </location>
</feature>
<feature type="compositionally biased region" description="Acidic residues" evidence="1">
    <location>
        <begin position="392"/>
        <end position="407"/>
    </location>
</feature>
<keyword evidence="5" id="KW-1185">Reference proteome</keyword>
<gene>
    <name evidence="4" type="ORF">H9638_12215</name>
</gene>
<dbReference type="Pfam" id="PF13845">
    <property type="entry name" value="Septum_form"/>
    <property type="match status" value="1"/>
</dbReference>
<feature type="compositionally biased region" description="Low complexity" evidence="1">
    <location>
        <begin position="99"/>
        <end position="115"/>
    </location>
</feature>
<feature type="region of interest" description="Disordered" evidence="1">
    <location>
        <begin position="1"/>
        <end position="185"/>
    </location>
</feature>
<dbReference type="InterPro" id="IPR026004">
    <property type="entry name" value="Septum_form"/>
</dbReference>
<feature type="compositionally biased region" description="Polar residues" evidence="1">
    <location>
        <begin position="416"/>
        <end position="425"/>
    </location>
</feature>
<protein>
    <submittedName>
        <fullName evidence="4">Septum formation family protein</fullName>
    </submittedName>
</protein>
<organism evidence="4 5">
    <name type="scientific">Arthrobacter pullicola</name>
    <dbReference type="NCBI Taxonomy" id="2762224"/>
    <lineage>
        <taxon>Bacteria</taxon>
        <taxon>Bacillati</taxon>
        <taxon>Actinomycetota</taxon>
        <taxon>Actinomycetes</taxon>
        <taxon>Micrococcales</taxon>
        <taxon>Micrococcaceae</taxon>
        <taxon>Arthrobacter</taxon>
    </lineage>
</organism>
<evidence type="ECO:0000313" key="4">
    <source>
        <dbReference type="EMBL" id="MBD8044572.1"/>
    </source>
</evidence>
<keyword evidence="2" id="KW-0812">Transmembrane</keyword>
<evidence type="ECO:0000313" key="5">
    <source>
        <dbReference type="Proteomes" id="UP000652763"/>
    </source>
</evidence>
<name>A0ABR8YK32_9MICC</name>
<reference evidence="4 5" key="1">
    <citation type="submission" date="2020-08" db="EMBL/GenBank/DDBJ databases">
        <title>A Genomic Blueprint of the Chicken Gut Microbiome.</title>
        <authorList>
            <person name="Gilroy R."/>
            <person name="Ravi A."/>
            <person name="Getino M."/>
            <person name="Pursley I."/>
            <person name="Horton D.L."/>
            <person name="Alikhan N.-F."/>
            <person name="Baker D."/>
            <person name="Gharbi K."/>
            <person name="Hall N."/>
            <person name="Watson M."/>
            <person name="Adriaenssens E.M."/>
            <person name="Foster-Nyarko E."/>
            <person name="Jarju S."/>
            <person name="Secka A."/>
            <person name="Antonio M."/>
            <person name="Oren A."/>
            <person name="Chaudhuri R."/>
            <person name="La Ragione R.M."/>
            <person name="Hildebrand F."/>
            <person name="Pallen M.J."/>
        </authorList>
    </citation>
    <scope>NUCLEOTIDE SEQUENCE [LARGE SCALE GENOMIC DNA]</scope>
    <source>
        <strain evidence="4 5">Sa2BUA2</strain>
    </source>
</reference>
<sequence length="658" mass="66377">MSDQKRTPRAGLPLPGKSLRPSPPVKGNAVPKGSGAAPPAAKAAPPVRNNPATRSIPVIKPQQPADSGRPAPGASPQNKADQPGKAGKPGKTGKRAPGAKRPAPAKKGTVAKGLLGSKGGAKRPPLRTGPGAKNASGPADEPTSPEPTDHKSEPAQAAEPGSGSAEPAAEQANAPEPAPVPILADLVSHTEAPAWLSRDGSRDVEVWTEVFESETLQAAPLEPVVIPAEDVHLVEPSLDTPSISAEAAEAASLLEAAAEVRAVSEEAAEAGKQAGITEPAPEGTEIAVDAGEGLTELEPATGDAAAQPEADGSENGEETEESAAAPERADPVEPAEPGEKADPVEPAEPGTAPDQLARPAEDTGDAAADAEADTEAGSDEVAGAAGSTEAAETTESEPDEDSADTAEDGGAADIAGTSSPAGSTGAQPIIATAVVSGDSTDVSAPVTDSFASLSLTKKVPAGDPADTGITHVVRPSGSTAVPADSRRARRTREAEEAAAKISGSSRTTRMLVLIGSILIIVLLGIWLATVVADSNREEGVLEDSVAPIDLEAGACIQDFQSVNAEVTVVTCDTPHNAQLVASESYLNSDSFPGPDALAAKAEEVCSSVMYTDAASKYADLELNRAVPTQSSWDAGDRRVDCFVVAPGEELSESLIVQP</sequence>
<dbReference type="Proteomes" id="UP000652763">
    <property type="component" value="Unassembled WGS sequence"/>
</dbReference>
<feature type="transmembrane region" description="Helical" evidence="2">
    <location>
        <begin position="510"/>
        <end position="532"/>
    </location>
</feature>